<evidence type="ECO:0000313" key="2">
    <source>
        <dbReference type="EMBL" id="RKR92817.1"/>
    </source>
</evidence>
<accession>A0A495JUX1</accession>
<dbReference type="RefSeq" id="WP_147457250.1">
    <property type="nucleotide sequence ID" value="NZ_RBKT01000001.1"/>
</dbReference>
<gene>
    <name evidence="2" type="ORF">BDK92_7299</name>
</gene>
<dbReference type="Proteomes" id="UP000277671">
    <property type="component" value="Unassembled WGS sequence"/>
</dbReference>
<reference evidence="2 3" key="1">
    <citation type="submission" date="2018-10" db="EMBL/GenBank/DDBJ databases">
        <title>Sequencing the genomes of 1000 actinobacteria strains.</title>
        <authorList>
            <person name="Klenk H.-P."/>
        </authorList>
    </citation>
    <scope>NUCLEOTIDE SEQUENCE [LARGE SCALE GENOMIC DNA]</scope>
    <source>
        <strain evidence="2 3">DSM 45175</strain>
    </source>
</reference>
<organism evidence="2 3">
    <name type="scientific">Micromonospora pisi</name>
    <dbReference type="NCBI Taxonomy" id="589240"/>
    <lineage>
        <taxon>Bacteria</taxon>
        <taxon>Bacillati</taxon>
        <taxon>Actinomycetota</taxon>
        <taxon>Actinomycetes</taxon>
        <taxon>Micromonosporales</taxon>
        <taxon>Micromonosporaceae</taxon>
        <taxon>Micromonospora</taxon>
    </lineage>
</organism>
<proteinExistence type="predicted"/>
<keyword evidence="3" id="KW-1185">Reference proteome</keyword>
<evidence type="ECO:0000256" key="1">
    <source>
        <dbReference type="SAM" id="MobiDB-lite"/>
    </source>
</evidence>
<protein>
    <submittedName>
        <fullName evidence="2">Uncharacterized protein</fullName>
    </submittedName>
</protein>
<dbReference type="EMBL" id="RBKT01000001">
    <property type="protein sequence ID" value="RKR92817.1"/>
    <property type="molecule type" value="Genomic_DNA"/>
</dbReference>
<evidence type="ECO:0000313" key="3">
    <source>
        <dbReference type="Proteomes" id="UP000277671"/>
    </source>
</evidence>
<dbReference type="AlphaFoldDB" id="A0A495JUX1"/>
<comment type="caution">
    <text evidence="2">The sequence shown here is derived from an EMBL/GenBank/DDBJ whole genome shotgun (WGS) entry which is preliminary data.</text>
</comment>
<feature type="region of interest" description="Disordered" evidence="1">
    <location>
        <begin position="21"/>
        <end position="43"/>
    </location>
</feature>
<name>A0A495JUX1_9ACTN</name>
<sequence>MSVTEEYAEILRSAARLMTERAQAANTDEARRPYGDNTIPPVPKDEWGGLVNNYLGGPMGAHCAAWHPAAATTVAELLEEEADRIEDTEYRVDADWIERNYRAVLWVARAYLYGSPNRKEPTT</sequence>